<comment type="caution">
    <text evidence="1">The sequence shown here is derived from an EMBL/GenBank/DDBJ whole genome shotgun (WGS) entry which is preliminary data.</text>
</comment>
<name>A0A397SPV3_9GLOM</name>
<evidence type="ECO:0000313" key="1">
    <source>
        <dbReference type="EMBL" id="RIA86065.1"/>
    </source>
</evidence>
<reference evidence="1 2" key="1">
    <citation type="submission" date="2018-06" db="EMBL/GenBank/DDBJ databases">
        <title>Comparative genomics reveals the genomic features of Rhizophagus irregularis, R. cerebriforme, R. diaphanum and Gigaspora rosea, and their symbiotic lifestyle signature.</title>
        <authorList>
            <person name="Morin E."/>
            <person name="San Clemente H."/>
            <person name="Chen E.C.H."/>
            <person name="De La Providencia I."/>
            <person name="Hainaut M."/>
            <person name="Kuo A."/>
            <person name="Kohler A."/>
            <person name="Murat C."/>
            <person name="Tang N."/>
            <person name="Roy S."/>
            <person name="Loubradou J."/>
            <person name="Henrissat B."/>
            <person name="Grigoriev I.V."/>
            <person name="Corradi N."/>
            <person name="Roux C."/>
            <person name="Martin F.M."/>
        </authorList>
    </citation>
    <scope>NUCLEOTIDE SEQUENCE [LARGE SCALE GENOMIC DNA]</scope>
    <source>
        <strain evidence="1 2">DAOM 227022</strain>
    </source>
</reference>
<dbReference type="SUPFAM" id="SSF53098">
    <property type="entry name" value="Ribonuclease H-like"/>
    <property type="match status" value="1"/>
</dbReference>
<evidence type="ECO:0000313" key="2">
    <source>
        <dbReference type="Proteomes" id="UP000265703"/>
    </source>
</evidence>
<dbReference type="OrthoDB" id="2425836at2759"/>
<dbReference type="Proteomes" id="UP000265703">
    <property type="component" value="Unassembled WGS sequence"/>
</dbReference>
<accession>A0A397SPV3</accession>
<organism evidence="1 2">
    <name type="scientific">Glomus cerebriforme</name>
    <dbReference type="NCBI Taxonomy" id="658196"/>
    <lineage>
        <taxon>Eukaryota</taxon>
        <taxon>Fungi</taxon>
        <taxon>Fungi incertae sedis</taxon>
        <taxon>Mucoromycota</taxon>
        <taxon>Glomeromycotina</taxon>
        <taxon>Glomeromycetes</taxon>
        <taxon>Glomerales</taxon>
        <taxon>Glomeraceae</taxon>
        <taxon>Glomus</taxon>
    </lineage>
</organism>
<sequence>MAGIPFKVIENLFVIDLLRTLNLGYKIESELKAAGGLTLKSHTGEFLALEISGIIEKLPSSNPYKSAAIQIFNRRYLEFQHPAYLLCYCLHPYYRGFGVNDEGFRNTAITATTLWRNLGYPEEEYTPELWWSSIRLKKCYIRDLALRLFGITPSQAACERNFSVLKWMIGDRRTRLDVKKLEGDAINGLPLEETEIQPRTNLVLEDIIDLTQSFDSVEDVNLENDNLWYTTHVLKLQHTS</sequence>
<dbReference type="EMBL" id="QKYT01000386">
    <property type="protein sequence ID" value="RIA86065.1"/>
    <property type="molecule type" value="Genomic_DNA"/>
</dbReference>
<dbReference type="InterPro" id="IPR012337">
    <property type="entry name" value="RNaseH-like_sf"/>
</dbReference>
<keyword evidence="2" id="KW-1185">Reference proteome</keyword>
<dbReference type="STRING" id="658196.A0A397SPV3"/>
<dbReference type="AlphaFoldDB" id="A0A397SPV3"/>
<proteinExistence type="predicted"/>
<protein>
    <recommendedName>
        <fullName evidence="3">HAT C-terminal dimerisation domain-containing protein</fullName>
    </recommendedName>
</protein>
<gene>
    <name evidence="1" type="ORF">C1645_878911</name>
</gene>
<evidence type="ECO:0008006" key="3">
    <source>
        <dbReference type="Google" id="ProtNLM"/>
    </source>
</evidence>